<dbReference type="GO" id="GO:0006805">
    <property type="term" value="P:xenobiotic metabolic process"/>
    <property type="evidence" value="ECO:0007669"/>
    <property type="project" value="TreeGrafter"/>
</dbReference>
<evidence type="ECO:0000256" key="3">
    <source>
        <dbReference type="ARBA" id="ARBA00023004"/>
    </source>
</evidence>
<keyword evidence="8" id="KW-1185">Reference proteome</keyword>
<protein>
    <submittedName>
        <fullName evidence="7">Cytochrome P450 2D6</fullName>
    </submittedName>
</protein>
<dbReference type="PANTHER" id="PTHR24300">
    <property type="entry name" value="CYTOCHROME P450 508A4-RELATED"/>
    <property type="match status" value="1"/>
</dbReference>
<evidence type="ECO:0000313" key="7">
    <source>
        <dbReference type="EMBL" id="KFM69283.1"/>
    </source>
</evidence>
<evidence type="ECO:0000256" key="2">
    <source>
        <dbReference type="ARBA" id="ARBA00022723"/>
    </source>
</evidence>
<evidence type="ECO:0000256" key="6">
    <source>
        <dbReference type="RuleBase" id="RU000461"/>
    </source>
</evidence>
<name>A0A087TVZ4_STEMI</name>
<feature type="non-terminal residue" evidence="7">
    <location>
        <position position="130"/>
    </location>
</feature>
<keyword evidence="4 6" id="KW-0503">Monooxygenase</keyword>
<evidence type="ECO:0000313" key="8">
    <source>
        <dbReference type="Proteomes" id="UP000054359"/>
    </source>
</evidence>
<dbReference type="InterPro" id="IPR002401">
    <property type="entry name" value="Cyt_P450_E_grp-I"/>
</dbReference>
<dbReference type="STRING" id="407821.A0A087TVZ4"/>
<feature type="binding site" description="axial binding residue" evidence="5">
    <location>
        <position position="83"/>
    </location>
    <ligand>
        <name>heme</name>
        <dbReference type="ChEBI" id="CHEBI:30413"/>
    </ligand>
    <ligandPart>
        <name>Fe</name>
        <dbReference type="ChEBI" id="CHEBI:18248"/>
    </ligandPart>
</feature>
<dbReference type="GO" id="GO:0020037">
    <property type="term" value="F:heme binding"/>
    <property type="evidence" value="ECO:0007669"/>
    <property type="project" value="InterPro"/>
</dbReference>
<dbReference type="OrthoDB" id="6424656at2759"/>
<dbReference type="OMA" id="QCRIERI"/>
<dbReference type="PROSITE" id="PS00086">
    <property type="entry name" value="CYTOCHROME_P450"/>
    <property type="match status" value="1"/>
</dbReference>
<comment type="similarity">
    <text evidence="1 6">Belongs to the cytochrome P450 family.</text>
</comment>
<keyword evidence="6" id="KW-0560">Oxidoreductase</keyword>
<dbReference type="EMBL" id="KK117008">
    <property type="protein sequence ID" value="KFM69283.1"/>
    <property type="molecule type" value="Genomic_DNA"/>
</dbReference>
<keyword evidence="3 5" id="KW-0408">Iron</keyword>
<dbReference type="InterPro" id="IPR017972">
    <property type="entry name" value="Cyt_P450_CS"/>
</dbReference>
<keyword evidence="2 5" id="KW-0479">Metal-binding</keyword>
<dbReference type="PANTHER" id="PTHR24300:SF375">
    <property type="entry name" value="CYTOCHROME P450 FAMILY"/>
    <property type="match status" value="1"/>
</dbReference>
<organism evidence="7 8">
    <name type="scientific">Stegodyphus mimosarum</name>
    <name type="common">African social velvet spider</name>
    <dbReference type="NCBI Taxonomy" id="407821"/>
    <lineage>
        <taxon>Eukaryota</taxon>
        <taxon>Metazoa</taxon>
        <taxon>Ecdysozoa</taxon>
        <taxon>Arthropoda</taxon>
        <taxon>Chelicerata</taxon>
        <taxon>Arachnida</taxon>
        <taxon>Araneae</taxon>
        <taxon>Araneomorphae</taxon>
        <taxon>Entelegynae</taxon>
        <taxon>Eresoidea</taxon>
        <taxon>Eresidae</taxon>
        <taxon>Stegodyphus</taxon>
    </lineage>
</organism>
<dbReference type="Gene3D" id="1.10.630.10">
    <property type="entry name" value="Cytochrome P450"/>
    <property type="match status" value="1"/>
</dbReference>
<dbReference type="InterPro" id="IPR036396">
    <property type="entry name" value="Cyt_P450_sf"/>
</dbReference>
<comment type="cofactor">
    <cofactor evidence="5">
        <name>heme</name>
        <dbReference type="ChEBI" id="CHEBI:30413"/>
    </cofactor>
</comment>
<evidence type="ECO:0000256" key="1">
    <source>
        <dbReference type="ARBA" id="ARBA00010617"/>
    </source>
</evidence>
<dbReference type="SUPFAM" id="SSF48264">
    <property type="entry name" value="Cytochrome P450"/>
    <property type="match status" value="1"/>
</dbReference>
<gene>
    <name evidence="7" type="ORF">X975_02104</name>
</gene>
<dbReference type="GO" id="GO:0005506">
    <property type="term" value="F:iron ion binding"/>
    <property type="evidence" value="ECO:0007669"/>
    <property type="project" value="InterPro"/>
</dbReference>
<dbReference type="Proteomes" id="UP000054359">
    <property type="component" value="Unassembled WGS sequence"/>
</dbReference>
<dbReference type="GO" id="GO:0016712">
    <property type="term" value="F:oxidoreductase activity, acting on paired donors, with incorporation or reduction of molecular oxygen, reduced flavin or flavoprotein as one donor, and incorporation of one atom of oxygen"/>
    <property type="evidence" value="ECO:0007669"/>
    <property type="project" value="TreeGrafter"/>
</dbReference>
<evidence type="ECO:0000256" key="4">
    <source>
        <dbReference type="ARBA" id="ARBA00023033"/>
    </source>
</evidence>
<accession>A0A087TVZ4</accession>
<dbReference type="Pfam" id="PF00067">
    <property type="entry name" value="p450"/>
    <property type="match status" value="1"/>
</dbReference>
<dbReference type="InterPro" id="IPR001128">
    <property type="entry name" value="Cyt_P450"/>
</dbReference>
<dbReference type="GO" id="GO:0005737">
    <property type="term" value="C:cytoplasm"/>
    <property type="evidence" value="ECO:0007669"/>
    <property type="project" value="TreeGrafter"/>
</dbReference>
<evidence type="ECO:0000256" key="5">
    <source>
        <dbReference type="PIRSR" id="PIRSR602401-1"/>
    </source>
</evidence>
<dbReference type="InterPro" id="IPR050182">
    <property type="entry name" value="Cytochrome_P450_fam2"/>
</dbReference>
<reference evidence="7 8" key="1">
    <citation type="submission" date="2013-11" db="EMBL/GenBank/DDBJ databases">
        <title>Genome sequencing of Stegodyphus mimosarum.</title>
        <authorList>
            <person name="Bechsgaard J."/>
        </authorList>
    </citation>
    <scope>NUCLEOTIDE SEQUENCE [LARGE SCALE GENOMIC DNA]</scope>
</reference>
<keyword evidence="5 6" id="KW-0349">Heme</keyword>
<dbReference type="PRINTS" id="PR00463">
    <property type="entry name" value="EP450I"/>
</dbReference>
<proteinExistence type="inferred from homology"/>
<dbReference type="AlphaFoldDB" id="A0A087TVZ4"/>
<dbReference type="GO" id="GO:0006082">
    <property type="term" value="P:organic acid metabolic process"/>
    <property type="evidence" value="ECO:0007669"/>
    <property type="project" value="TreeGrafter"/>
</dbReference>
<sequence>MNELLRTTELFPFFPSLLCTKEVNLRGYRIPKGSITVTNFYSAHHDPETFEDPFKFDPSRYLASPGKPRAELPFTFGAGKRSCIGEPYSVSVLFLYMITIVKNFRLSFAEGEDYSAFGYEMKLKVIATPR</sequence>